<name>A0A382XJV9_9ZZZZ</name>
<dbReference type="EMBL" id="UINC01167867">
    <property type="protein sequence ID" value="SVD70598.1"/>
    <property type="molecule type" value="Genomic_DNA"/>
</dbReference>
<evidence type="ECO:0000256" key="1">
    <source>
        <dbReference type="SAM" id="MobiDB-lite"/>
    </source>
</evidence>
<sequence length="239" mass="27887">MERRRRPRPVPRDIFSPNTVRRIRDETETGRAEIADRRRQAIETVIQGQAEIRRTYEERNELVEEAATQDQSKKEWRVLKSPSSPPILVPTNQQLSRQTDSVRSDIESSFQQRKTRDRKRVVTDIADLSEVLSEFKKEEKDTIKNWLLSERIPKIQAQGDKLSEERGLSQSEMWTDEDVATLYRQLEVLQYEAAKDENNGFLKCFDISSLNGSNIRALNLLNETLLKSQDLFIREGLII</sequence>
<protein>
    <submittedName>
        <fullName evidence="2">Uncharacterized protein</fullName>
    </submittedName>
</protein>
<dbReference type="AlphaFoldDB" id="A0A382XJV9"/>
<organism evidence="2">
    <name type="scientific">marine metagenome</name>
    <dbReference type="NCBI Taxonomy" id="408172"/>
    <lineage>
        <taxon>unclassified sequences</taxon>
        <taxon>metagenomes</taxon>
        <taxon>ecological metagenomes</taxon>
    </lineage>
</organism>
<feature type="non-terminal residue" evidence="2">
    <location>
        <position position="239"/>
    </location>
</feature>
<accession>A0A382XJV9</accession>
<feature type="region of interest" description="Disordered" evidence="1">
    <location>
        <begin position="1"/>
        <end position="28"/>
    </location>
</feature>
<proteinExistence type="predicted"/>
<feature type="compositionally biased region" description="Polar residues" evidence="1">
    <location>
        <begin position="90"/>
        <end position="99"/>
    </location>
</feature>
<feature type="region of interest" description="Disordered" evidence="1">
    <location>
        <begin position="65"/>
        <end position="110"/>
    </location>
</feature>
<reference evidence="2" key="1">
    <citation type="submission" date="2018-05" db="EMBL/GenBank/DDBJ databases">
        <authorList>
            <person name="Lanie J.A."/>
            <person name="Ng W.-L."/>
            <person name="Kazmierczak K.M."/>
            <person name="Andrzejewski T.M."/>
            <person name="Davidsen T.M."/>
            <person name="Wayne K.J."/>
            <person name="Tettelin H."/>
            <person name="Glass J.I."/>
            <person name="Rusch D."/>
            <person name="Podicherti R."/>
            <person name="Tsui H.-C.T."/>
            <person name="Winkler M.E."/>
        </authorList>
    </citation>
    <scope>NUCLEOTIDE SEQUENCE</scope>
</reference>
<evidence type="ECO:0000313" key="2">
    <source>
        <dbReference type="EMBL" id="SVD70598.1"/>
    </source>
</evidence>
<gene>
    <name evidence="2" type="ORF">METZ01_LOCUS423452</name>
</gene>